<name>A0A0A9DQR2_ARUDO</name>
<protein>
    <submittedName>
        <fullName evidence="1">Uncharacterized protein</fullName>
    </submittedName>
</protein>
<dbReference type="AlphaFoldDB" id="A0A0A9DQR2"/>
<accession>A0A0A9DQR2</accession>
<sequence>MTNEKKTKDEATSTARDDAVLNKFYVPFEKVAADGPLRHRTMQSTATINRH</sequence>
<reference evidence="1" key="2">
    <citation type="journal article" date="2015" name="Data Brief">
        <title>Shoot transcriptome of the giant reed, Arundo donax.</title>
        <authorList>
            <person name="Barrero R.A."/>
            <person name="Guerrero F.D."/>
            <person name="Moolhuijzen P."/>
            <person name="Goolsby J.A."/>
            <person name="Tidwell J."/>
            <person name="Bellgard S.E."/>
            <person name="Bellgard M.I."/>
        </authorList>
    </citation>
    <scope>NUCLEOTIDE SEQUENCE</scope>
    <source>
        <tissue evidence="1">Shoot tissue taken approximately 20 cm above the soil surface</tissue>
    </source>
</reference>
<organism evidence="1">
    <name type="scientific">Arundo donax</name>
    <name type="common">Giant reed</name>
    <name type="synonym">Donax arundinaceus</name>
    <dbReference type="NCBI Taxonomy" id="35708"/>
    <lineage>
        <taxon>Eukaryota</taxon>
        <taxon>Viridiplantae</taxon>
        <taxon>Streptophyta</taxon>
        <taxon>Embryophyta</taxon>
        <taxon>Tracheophyta</taxon>
        <taxon>Spermatophyta</taxon>
        <taxon>Magnoliopsida</taxon>
        <taxon>Liliopsida</taxon>
        <taxon>Poales</taxon>
        <taxon>Poaceae</taxon>
        <taxon>PACMAD clade</taxon>
        <taxon>Arundinoideae</taxon>
        <taxon>Arundineae</taxon>
        <taxon>Arundo</taxon>
    </lineage>
</organism>
<reference evidence="1" key="1">
    <citation type="submission" date="2014-09" db="EMBL/GenBank/DDBJ databases">
        <authorList>
            <person name="Magalhaes I.L.F."/>
            <person name="Oliveira U."/>
            <person name="Santos F.R."/>
            <person name="Vidigal T.H.D.A."/>
            <person name="Brescovit A.D."/>
            <person name="Santos A.J."/>
        </authorList>
    </citation>
    <scope>NUCLEOTIDE SEQUENCE</scope>
    <source>
        <tissue evidence="1">Shoot tissue taken approximately 20 cm above the soil surface</tissue>
    </source>
</reference>
<proteinExistence type="predicted"/>
<dbReference type="EMBL" id="GBRH01207799">
    <property type="protein sequence ID" value="JAD90096.1"/>
    <property type="molecule type" value="Transcribed_RNA"/>
</dbReference>
<evidence type="ECO:0000313" key="1">
    <source>
        <dbReference type="EMBL" id="JAD90096.1"/>
    </source>
</evidence>